<dbReference type="Proteomes" id="UP000004520">
    <property type="component" value="Unassembled WGS sequence"/>
</dbReference>
<dbReference type="PANTHER" id="PTHR30203">
    <property type="entry name" value="OUTER MEMBRANE CATION EFFLUX PROTEIN"/>
    <property type="match status" value="1"/>
</dbReference>
<evidence type="ECO:0000313" key="7">
    <source>
        <dbReference type="EMBL" id="EGK32083.1"/>
    </source>
</evidence>
<evidence type="ECO:0000256" key="5">
    <source>
        <dbReference type="ARBA" id="ARBA00023139"/>
    </source>
</evidence>
<organism evidence="7 8">
    <name type="scientific">Shigella flexneri K-227</name>
    <dbReference type="NCBI Taxonomy" id="766147"/>
    <lineage>
        <taxon>Bacteria</taxon>
        <taxon>Pseudomonadati</taxon>
        <taxon>Pseudomonadota</taxon>
        <taxon>Gammaproteobacteria</taxon>
        <taxon>Enterobacterales</taxon>
        <taxon>Enterobacteriaceae</taxon>
        <taxon>Shigella</taxon>
    </lineage>
</organism>
<keyword evidence="2" id="KW-1134">Transmembrane beta strand</keyword>
<dbReference type="EMBL" id="AFGY01000066">
    <property type="protein sequence ID" value="EGK32083.1"/>
    <property type="molecule type" value="Genomic_DNA"/>
</dbReference>
<dbReference type="PROSITE" id="PS51257">
    <property type="entry name" value="PROKAR_LIPOPROTEIN"/>
    <property type="match status" value="1"/>
</dbReference>
<keyword evidence="4" id="KW-0472">Membrane</keyword>
<dbReference type="InterPro" id="IPR010131">
    <property type="entry name" value="MdtP/NodT-like"/>
</dbReference>
<dbReference type="SUPFAM" id="SSF56954">
    <property type="entry name" value="Outer membrane efflux proteins (OEP)"/>
    <property type="match status" value="1"/>
</dbReference>
<evidence type="ECO:0000313" key="8">
    <source>
        <dbReference type="Proteomes" id="UP000004520"/>
    </source>
</evidence>
<dbReference type="PATRIC" id="fig|766147.3.peg.4998"/>
<evidence type="ECO:0000256" key="1">
    <source>
        <dbReference type="ARBA" id="ARBA00004370"/>
    </source>
</evidence>
<sequence length="150" mass="16367">MINRQLSRLLLCSILGSTTLISGCALVRKDSAPHQQLKPEQIKLADDIHLASSGWPQAQWWKQLNDPQLDALIQRTLSGSHTLAEAKLREEKAQSQADLLDAGSQLQVAALGMLNRQRVSANGFFGCARTGDGRAVLYGSHSRFVCRTGS</sequence>
<name>F5P3P6_SHIFL</name>
<gene>
    <name evidence="7" type="ORF">SFK227_5141</name>
</gene>
<dbReference type="AlphaFoldDB" id="F5P3P6"/>
<evidence type="ECO:0000256" key="6">
    <source>
        <dbReference type="ARBA" id="ARBA00023288"/>
    </source>
</evidence>
<evidence type="ECO:0000256" key="2">
    <source>
        <dbReference type="ARBA" id="ARBA00022452"/>
    </source>
</evidence>
<protein>
    <submittedName>
        <fullName evidence="7">RND efflux system, outer membrane lipoprotein, NodT family domain protein</fullName>
    </submittedName>
</protein>
<dbReference type="GO" id="GO:0016020">
    <property type="term" value="C:membrane"/>
    <property type="evidence" value="ECO:0007669"/>
    <property type="project" value="UniProtKB-SubCell"/>
</dbReference>
<dbReference type="PANTHER" id="PTHR30203:SF20">
    <property type="entry name" value="MULTIDRUG RESISTANCE OUTER MEMBRANE PROTEIN MDTP-RELATED"/>
    <property type="match status" value="1"/>
</dbReference>
<comment type="subcellular location">
    <subcellularLocation>
        <location evidence="1">Membrane</location>
    </subcellularLocation>
</comment>
<proteinExistence type="predicted"/>
<reference evidence="7 8" key="1">
    <citation type="submission" date="2011-04" db="EMBL/GenBank/DDBJ databases">
        <authorList>
            <person name="Rasko D."/>
            <person name="Redman J."/>
            <person name="Daugherty S.C."/>
            <person name="Tallon L."/>
            <person name="Sadzewicz L."/>
            <person name="Jones K."/>
            <person name="Santana-Cruz I."/>
            <person name="Liu X."/>
        </authorList>
    </citation>
    <scope>NUCLEOTIDE SEQUENCE [LARGE SCALE GENOMIC DNA]</scope>
    <source>
        <strain evidence="7 8">K-227</strain>
    </source>
</reference>
<evidence type="ECO:0000256" key="3">
    <source>
        <dbReference type="ARBA" id="ARBA00022692"/>
    </source>
</evidence>
<keyword evidence="3" id="KW-0812">Transmembrane</keyword>
<keyword evidence="5" id="KW-0564">Palmitate</keyword>
<keyword evidence="6 7" id="KW-0449">Lipoprotein</keyword>
<accession>F5P3P6</accession>
<evidence type="ECO:0000256" key="4">
    <source>
        <dbReference type="ARBA" id="ARBA00023136"/>
    </source>
</evidence>
<dbReference type="Gene3D" id="1.20.1600.10">
    <property type="entry name" value="Outer membrane efflux proteins (OEP)"/>
    <property type="match status" value="1"/>
</dbReference>
<comment type="caution">
    <text evidence="7">The sequence shown here is derived from an EMBL/GenBank/DDBJ whole genome shotgun (WGS) entry which is preliminary data.</text>
</comment>